<evidence type="ECO:0000313" key="4">
    <source>
        <dbReference type="EMBL" id="TSE05751.1"/>
    </source>
</evidence>
<dbReference type="SUPFAM" id="SSF56601">
    <property type="entry name" value="beta-lactamase/transpeptidase-like"/>
    <property type="match status" value="1"/>
</dbReference>
<gene>
    <name evidence="4" type="ORF">FOF46_21600</name>
</gene>
<dbReference type="Proteomes" id="UP000318833">
    <property type="component" value="Unassembled WGS sequence"/>
</dbReference>
<dbReference type="AlphaFoldDB" id="A0A554VF32"/>
<dbReference type="PANTHER" id="PTHR46825">
    <property type="entry name" value="D-ALANYL-D-ALANINE-CARBOXYPEPTIDASE/ENDOPEPTIDASE AMPH"/>
    <property type="match status" value="1"/>
</dbReference>
<comment type="caution">
    <text evidence="4">The sequence shown here is derived from an EMBL/GenBank/DDBJ whole genome shotgun (WGS) entry which is preliminary data.</text>
</comment>
<proteinExistence type="predicted"/>
<dbReference type="InterPro" id="IPR001466">
    <property type="entry name" value="Beta-lactam-related"/>
</dbReference>
<organism evidence="4 5">
    <name type="scientific">Aquimarina algiphila</name>
    <dbReference type="NCBI Taxonomy" id="2047982"/>
    <lineage>
        <taxon>Bacteria</taxon>
        <taxon>Pseudomonadati</taxon>
        <taxon>Bacteroidota</taxon>
        <taxon>Flavobacteriia</taxon>
        <taxon>Flavobacteriales</taxon>
        <taxon>Flavobacteriaceae</taxon>
        <taxon>Aquimarina</taxon>
    </lineage>
</organism>
<keyword evidence="4" id="KW-0378">Hydrolase</keyword>
<evidence type="ECO:0000259" key="3">
    <source>
        <dbReference type="Pfam" id="PF00144"/>
    </source>
</evidence>
<feature type="domain" description="Beta-lactamase-related" evidence="3">
    <location>
        <begin position="29"/>
        <end position="378"/>
    </location>
</feature>
<dbReference type="InterPro" id="IPR050491">
    <property type="entry name" value="AmpC-like"/>
</dbReference>
<comment type="subcellular location">
    <subcellularLocation>
        <location evidence="1">Membrane</location>
    </subcellularLocation>
</comment>
<dbReference type="InterPro" id="IPR012338">
    <property type="entry name" value="Beta-lactam/transpept-like"/>
</dbReference>
<dbReference type="GO" id="GO:0016787">
    <property type="term" value="F:hydrolase activity"/>
    <property type="evidence" value="ECO:0007669"/>
    <property type="project" value="UniProtKB-KW"/>
</dbReference>
<evidence type="ECO:0000313" key="5">
    <source>
        <dbReference type="Proteomes" id="UP000318833"/>
    </source>
</evidence>
<keyword evidence="5" id="KW-1185">Reference proteome</keyword>
<dbReference type="PANTHER" id="PTHR46825:SF11">
    <property type="entry name" value="PENICILLIN-BINDING PROTEIN 4"/>
    <property type="match status" value="1"/>
</dbReference>
<evidence type="ECO:0000256" key="1">
    <source>
        <dbReference type="ARBA" id="ARBA00004370"/>
    </source>
</evidence>
<dbReference type="OrthoDB" id="846150at2"/>
<accession>A0A554VF32</accession>
<dbReference type="Pfam" id="PF00144">
    <property type="entry name" value="Beta-lactamase"/>
    <property type="match status" value="1"/>
</dbReference>
<protein>
    <submittedName>
        <fullName evidence="4">Serine hydrolase</fullName>
    </submittedName>
</protein>
<keyword evidence="2" id="KW-0472">Membrane</keyword>
<sequence length="404" mass="45971">MNSMKGIISLLVFLFAYMGFSQGSIDALDKTLNSIYEKGHLPGFAVALVTPSGITFQKGYGYANKETKEPYTIETVQNIGSVSKTFIGVALMKAIELEKLTLDMPINEILPFAVNNPKYPDVPITVKHLATHTSSILDTENYNKSYIFENLNEITPEKFEKNEYKELKVIAKNKRYALKDFLINHLTKDGLWYSKKNFLKNRPGERYEYSNSGSALLAYIIEEATGIPFVKFTQEYILNPIEMSASGWSYTAIDKSKHAKTYYQSGNKVPEYSLITYPDGGFRTSIIDLSKYLNTMMKGYYGEESSILKKNSYEKMMTPKLTKKQYNTKELKDNQGLLWESKPSGTIGHNGSDPGIFTLMYFKKQDRAGGIIFTNTDIDGNIEASESIQQIWIQIRKYQKENKK</sequence>
<dbReference type="GO" id="GO:0016020">
    <property type="term" value="C:membrane"/>
    <property type="evidence" value="ECO:0007669"/>
    <property type="project" value="UniProtKB-SubCell"/>
</dbReference>
<dbReference type="Gene3D" id="3.40.710.10">
    <property type="entry name" value="DD-peptidase/beta-lactamase superfamily"/>
    <property type="match status" value="1"/>
</dbReference>
<name>A0A554VF32_9FLAO</name>
<dbReference type="EMBL" id="VLNR01000055">
    <property type="protein sequence ID" value="TSE05751.1"/>
    <property type="molecule type" value="Genomic_DNA"/>
</dbReference>
<evidence type="ECO:0000256" key="2">
    <source>
        <dbReference type="ARBA" id="ARBA00023136"/>
    </source>
</evidence>
<reference evidence="4 5" key="1">
    <citation type="submission" date="2019-07" db="EMBL/GenBank/DDBJ databases">
        <title>The draft genome sequence of Aquimarina algiphila M91.</title>
        <authorList>
            <person name="Meng X."/>
        </authorList>
    </citation>
    <scope>NUCLEOTIDE SEQUENCE [LARGE SCALE GENOMIC DNA]</scope>
    <source>
        <strain evidence="4 5">M91</strain>
    </source>
</reference>